<protein>
    <submittedName>
        <fullName evidence="2">Uncharacterized protein</fullName>
    </submittedName>
</protein>
<feature type="transmembrane region" description="Helical" evidence="1">
    <location>
        <begin position="6"/>
        <end position="24"/>
    </location>
</feature>
<reference evidence="2 3" key="1">
    <citation type="submission" date="2016-06" db="EMBL/GenBank/DDBJ databases">
        <title>Genome sequence of Porphyrobacter dokdonensis DSW-74.</title>
        <authorList>
            <person name="Kim J.F."/>
            <person name="Song J.Y."/>
        </authorList>
    </citation>
    <scope>NUCLEOTIDE SEQUENCE [LARGE SCALE GENOMIC DNA]</scope>
    <source>
        <strain evidence="2 3">DSW-74</strain>
    </source>
</reference>
<keyword evidence="1" id="KW-1133">Transmembrane helix</keyword>
<evidence type="ECO:0000313" key="2">
    <source>
        <dbReference type="EMBL" id="OBV10431.1"/>
    </source>
</evidence>
<comment type="caution">
    <text evidence="2">The sequence shown here is derived from an EMBL/GenBank/DDBJ whole genome shotgun (WGS) entry which is preliminary data.</text>
</comment>
<feature type="transmembrane region" description="Helical" evidence="1">
    <location>
        <begin position="31"/>
        <end position="52"/>
    </location>
</feature>
<organism evidence="2 3">
    <name type="scientific">Erythrobacter dokdonensis DSW-74</name>
    <dbReference type="NCBI Taxonomy" id="1300349"/>
    <lineage>
        <taxon>Bacteria</taxon>
        <taxon>Pseudomonadati</taxon>
        <taxon>Pseudomonadota</taxon>
        <taxon>Alphaproteobacteria</taxon>
        <taxon>Sphingomonadales</taxon>
        <taxon>Erythrobacteraceae</taxon>
        <taxon>Erythrobacter/Porphyrobacter group</taxon>
        <taxon>Erythrobacter</taxon>
    </lineage>
</organism>
<keyword evidence="3" id="KW-1185">Reference proteome</keyword>
<keyword evidence="1" id="KW-0812">Transmembrane</keyword>
<proteinExistence type="predicted"/>
<gene>
    <name evidence="2" type="ORF">I603_2393</name>
</gene>
<evidence type="ECO:0000256" key="1">
    <source>
        <dbReference type="SAM" id="Phobius"/>
    </source>
</evidence>
<keyword evidence="1" id="KW-0472">Membrane</keyword>
<dbReference type="AlphaFoldDB" id="A0A1A7BFB0"/>
<dbReference type="STRING" id="1300349.I603_2393"/>
<name>A0A1A7BFB0_9SPHN</name>
<dbReference type="Proteomes" id="UP000092484">
    <property type="component" value="Unassembled WGS sequence"/>
</dbReference>
<sequence>MEGLFSSGHAADLILVVLAIEAAWLRLRHGWSLRALAALLGTAALIVLGLRAALVGAAWWWIALPLALSLPLHLLDLASRMKGQGKGS</sequence>
<dbReference type="RefSeq" id="WP_068865301.1">
    <property type="nucleotide sequence ID" value="NZ_LZYB01000006.1"/>
</dbReference>
<accession>A0A1A7BFB0</accession>
<evidence type="ECO:0000313" key="3">
    <source>
        <dbReference type="Proteomes" id="UP000092484"/>
    </source>
</evidence>
<dbReference type="EMBL" id="LZYB01000006">
    <property type="protein sequence ID" value="OBV10431.1"/>
    <property type="molecule type" value="Genomic_DNA"/>
</dbReference>